<reference evidence="1 2" key="1">
    <citation type="submission" date="2021-12" db="EMBL/GenBank/DDBJ databases">
        <title>Genome sequencing of bacteria with rrn-lacking chromosome and rrn-plasmid.</title>
        <authorList>
            <person name="Anda M."/>
            <person name="Iwasaki W."/>
        </authorList>
    </citation>
    <scope>NUCLEOTIDE SEQUENCE [LARGE SCALE GENOMIC DNA]</scope>
    <source>
        <strain evidence="1 2">NBRC 15940</strain>
    </source>
</reference>
<organism evidence="1 2">
    <name type="scientific">Persicobacter diffluens</name>
    <dbReference type="NCBI Taxonomy" id="981"/>
    <lineage>
        <taxon>Bacteria</taxon>
        <taxon>Pseudomonadati</taxon>
        <taxon>Bacteroidota</taxon>
        <taxon>Cytophagia</taxon>
        <taxon>Cytophagales</taxon>
        <taxon>Persicobacteraceae</taxon>
        <taxon>Persicobacter</taxon>
    </lineage>
</organism>
<keyword evidence="2" id="KW-1185">Reference proteome</keyword>
<accession>A0AAN4VWT3</accession>
<sequence>MAICQLITGIACSGKASRVSFTENKYISKAISRGLKIDDEFVKKGGLRKNYLLL</sequence>
<dbReference type="Proteomes" id="UP001310022">
    <property type="component" value="Unassembled WGS sequence"/>
</dbReference>
<name>A0AAN4VWT3_9BACT</name>
<gene>
    <name evidence="1" type="ORF">PEDI_09000</name>
</gene>
<comment type="caution">
    <text evidence="1">The sequence shown here is derived from an EMBL/GenBank/DDBJ whole genome shotgun (WGS) entry which is preliminary data.</text>
</comment>
<proteinExistence type="predicted"/>
<dbReference type="EMBL" id="BQKE01000001">
    <property type="protein sequence ID" value="GJM60348.1"/>
    <property type="molecule type" value="Genomic_DNA"/>
</dbReference>
<evidence type="ECO:0000313" key="2">
    <source>
        <dbReference type="Proteomes" id="UP001310022"/>
    </source>
</evidence>
<evidence type="ECO:0000313" key="1">
    <source>
        <dbReference type="EMBL" id="GJM60348.1"/>
    </source>
</evidence>
<protein>
    <submittedName>
        <fullName evidence="1">Uncharacterized protein</fullName>
    </submittedName>
</protein>
<dbReference type="AlphaFoldDB" id="A0AAN4VWT3"/>